<reference evidence="2 3" key="1">
    <citation type="submission" date="2019-07" db="EMBL/GenBank/DDBJ databases">
        <title>Ln-dependent methylotrophs.</title>
        <authorList>
            <person name="Tani A."/>
        </authorList>
    </citation>
    <scope>NUCLEOTIDE SEQUENCE [LARGE SCALE GENOMIC DNA]</scope>
    <source>
        <strain evidence="2 3">SM12</strain>
    </source>
</reference>
<dbReference type="RefSeq" id="WP_143126727.1">
    <property type="nucleotide sequence ID" value="NZ_VJMG01000059.1"/>
</dbReference>
<feature type="signal peptide" evidence="1">
    <location>
        <begin position="1"/>
        <end position="24"/>
    </location>
</feature>
<proteinExistence type="predicted"/>
<evidence type="ECO:0000313" key="2">
    <source>
        <dbReference type="EMBL" id="TRL35890.1"/>
    </source>
</evidence>
<sequence length="147" mass="15436">MMKTSFLTAAILGLTVSIAGMAEAAGPGGLARSAFHGVMPQAAVASVKPAPKPYETDYAAVQSLNIAVNESFGALDSYFDGFAGDRAPAGLCTDCARIKQDEMIRRGAPKDSLRIGYLMDADGFMQRVLVLDSENGTMVLDNRMPGA</sequence>
<keyword evidence="3" id="KW-1185">Reference proteome</keyword>
<evidence type="ECO:0000256" key="1">
    <source>
        <dbReference type="SAM" id="SignalP"/>
    </source>
</evidence>
<accession>A0A549T200</accession>
<dbReference type="Pfam" id="PF06035">
    <property type="entry name" value="Peptidase_C93"/>
    <property type="match status" value="1"/>
</dbReference>
<gene>
    <name evidence="2" type="ORF">FNA46_18690</name>
</gene>
<dbReference type="EMBL" id="VJMG01000059">
    <property type="protein sequence ID" value="TRL35890.1"/>
    <property type="molecule type" value="Genomic_DNA"/>
</dbReference>
<comment type="caution">
    <text evidence="2">The sequence shown here is derived from an EMBL/GenBank/DDBJ whole genome shotgun (WGS) entry which is preliminary data.</text>
</comment>
<organism evidence="2 3">
    <name type="scientific">Rhizobium straminoryzae</name>
    <dbReference type="NCBI Taxonomy" id="1387186"/>
    <lineage>
        <taxon>Bacteria</taxon>
        <taxon>Pseudomonadati</taxon>
        <taxon>Pseudomonadota</taxon>
        <taxon>Alphaproteobacteria</taxon>
        <taxon>Hyphomicrobiales</taxon>
        <taxon>Rhizobiaceae</taxon>
        <taxon>Rhizobium/Agrobacterium group</taxon>
        <taxon>Rhizobium</taxon>
    </lineage>
</organism>
<name>A0A549T200_9HYPH</name>
<dbReference type="AlphaFoldDB" id="A0A549T200"/>
<dbReference type="Proteomes" id="UP000316801">
    <property type="component" value="Unassembled WGS sequence"/>
</dbReference>
<keyword evidence="1" id="KW-0732">Signal</keyword>
<evidence type="ECO:0000313" key="3">
    <source>
        <dbReference type="Proteomes" id="UP000316801"/>
    </source>
</evidence>
<protein>
    <submittedName>
        <fullName evidence="2">Uncharacterized protein</fullName>
    </submittedName>
</protein>
<dbReference type="InterPro" id="IPR010319">
    <property type="entry name" value="Transglutaminase-like_Cys_pept"/>
</dbReference>
<feature type="chain" id="PRO_5022026208" evidence="1">
    <location>
        <begin position="25"/>
        <end position="147"/>
    </location>
</feature>